<evidence type="ECO:0000313" key="2">
    <source>
        <dbReference type="Proteomes" id="UP000008177"/>
    </source>
</evidence>
<name>G2XTF8_BOTF4</name>
<dbReference type="HOGENOM" id="CLU_3142829_0_0_1"/>
<dbReference type="EMBL" id="FQ790265">
    <property type="protein sequence ID" value="CCD43872.1"/>
    <property type="molecule type" value="Genomic_DNA"/>
</dbReference>
<dbReference type="InParanoid" id="G2XTF8"/>
<protein>
    <submittedName>
        <fullName evidence="1">Uncharacterized protein</fullName>
    </submittedName>
</protein>
<gene>
    <name evidence="1" type="ORF">BofuT4_uP011200.1</name>
</gene>
<reference evidence="2" key="1">
    <citation type="journal article" date="2011" name="PLoS Genet.">
        <title>Genomic analysis of the necrotrophic fungal pathogens Sclerotinia sclerotiorum and Botrytis cinerea.</title>
        <authorList>
            <person name="Amselem J."/>
            <person name="Cuomo C.A."/>
            <person name="van Kan J.A."/>
            <person name="Viaud M."/>
            <person name="Benito E.P."/>
            <person name="Couloux A."/>
            <person name="Coutinho P.M."/>
            <person name="de Vries R.P."/>
            <person name="Dyer P.S."/>
            <person name="Fillinger S."/>
            <person name="Fournier E."/>
            <person name="Gout L."/>
            <person name="Hahn M."/>
            <person name="Kohn L."/>
            <person name="Lapalu N."/>
            <person name="Plummer K.M."/>
            <person name="Pradier J.M."/>
            <person name="Quevillon E."/>
            <person name="Sharon A."/>
            <person name="Simon A."/>
            <person name="ten Have A."/>
            <person name="Tudzynski B."/>
            <person name="Tudzynski P."/>
            <person name="Wincker P."/>
            <person name="Andrew M."/>
            <person name="Anthouard V."/>
            <person name="Beever R.E."/>
            <person name="Beffa R."/>
            <person name="Benoit I."/>
            <person name="Bouzid O."/>
            <person name="Brault B."/>
            <person name="Chen Z."/>
            <person name="Choquer M."/>
            <person name="Collemare J."/>
            <person name="Cotton P."/>
            <person name="Danchin E.G."/>
            <person name="Da Silva C."/>
            <person name="Gautier A."/>
            <person name="Giraud C."/>
            <person name="Giraud T."/>
            <person name="Gonzalez C."/>
            <person name="Grossetete S."/>
            <person name="Guldener U."/>
            <person name="Henrissat B."/>
            <person name="Howlett B.J."/>
            <person name="Kodira C."/>
            <person name="Kretschmer M."/>
            <person name="Lappartient A."/>
            <person name="Leroch M."/>
            <person name="Levis C."/>
            <person name="Mauceli E."/>
            <person name="Neuveglise C."/>
            <person name="Oeser B."/>
            <person name="Pearson M."/>
            <person name="Poulain J."/>
            <person name="Poussereau N."/>
            <person name="Quesneville H."/>
            <person name="Rascle C."/>
            <person name="Schumacher J."/>
            <person name="Segurens B."/>
            <person name="Sexton A."/>
            <person name="Silva E."/>
            <person name="Sirven C."/>
            <person name="Soanes D.M."/>
            <person name="Talbot N.J."/>
            <person name="Templeton M."/>
            <person name="Yandava C."/>
            <person name="Yarden O."/>
            <person name="Zeng Q."/>
            <person name="Rollins J.A."/>
            <person name="Lebrun M.H."/>
            <person name="Dickman M."/>
        </authorList>
    </citation>
    <scope>NUCLEOTIDE SEQUENCE [LARGE SCALE GENOMIC DNA]</scope>
    <source>
        <strain evidence="2">T4</strain>
    </source>
</reference>
<proteinExistence type="predicted"/>
<dbReference type="AlphaFoldDB" id="G2XTF8"/>
<dbReference type="Proteomes" id="UP000008177">
    <property type="component" value="Unplaced contigs"/>
</dbReference>
<accession>G2XTF8</accession>
<sequence length="49" mass="5684">MLLALRRSSKQQAASQERVIVISYRSNYAISPIDERKKAFRVLSAQCHY</sequence>
<organism evidence="1 2">
    <name type="scientific">Botryotinia fuckeliana (strain T4)</name>
    <name type="common">Noble rot fungus</name>
    <name type="synonym">Botrytis cinerea</name>
    <dbReference type="NCBI Taxonomy" id="999810"/>
    <lineage>
        <taxon>Eukaryota</taxon>
        <taxon>Fungi</taxon>
        <taxon>Dikarya</taxon>
        <taxon>Ascomycota</taxon>
        <taxon>Pezizomycotina</taxon>
        <taxon>Leotiomycetes</taxon>
        <taxon>Helotiales</taxon>
        <taxon>Sclerotiniaceae</taxon>
        <taxon>Botrytis</taxon>
    </lineage>
</organism>
<evidence type="ECO:0000313" key="1">
    <source>
        <dbReference type="EMBL" id="CCD43872.1"/>
    </source>
</evidence>